<dbReference type="Pfam" id="PF01380">
    <property type="entry name" value="SIS"/>
    <property type="match status" value="1"/>
</dbReference>
<dbReference type="PROSITE" id="PS51464">
    <property type="entry name" value="SIS"/>
    <property type="match status" value="1"/>
</dbReference>
<dbReference type="InterPro" id="IPR050986">
    <property type="entry name" value="GutQ/KpsF_isomerases"/>
</dbReference>
<name>A0A7C3R2Y9_9BACT</name>
<dbReference type="SUPFAM" id="SSF53697">
    <property type="entry name" value="SIS domain"/>
    <property type="match status" value="1"/>
</dbReference>
<organism evidence="10">
    <name type="scientific">Leptospirillum ferriphilum</name>
    <dbReference type="NCBI Taxonomy" id="178606"/>
    <lineage>
        <taxon>Bacteria</taxon>
        <taxon>Pseudomonadati</taxon>
        <taxon>Nitrospirota</taxon>
        <taxon>Nitrospiria</taxon>
        <taxon>Nitrospirales</taxon>
        <taxon>Nitrospiraceae</taxon>
        <taxon>Leptospirillum</taxon>
    </lineage>
</organism>
<dbReference type="GO" id="GO:0019146">
    <property type="term" value="F:arabinose-5-phosphate isomerase activity"/>
    <property type="evidence" value="ECO:0007669"/>
    <property type="project" value="UniProtKB-ARBA"/>
</dbReference>
<dbReference type="InterPro" id="IPR046348">
    <property type="entry name" value="SIS_dom_sf"/>
</dbReference>
<dbReference type="NCBIfam" id="TIGR00393">
    <property type="entry name" value="kpsF"/>
    <property type="match status" value="1"/>
</dbReference>
<dbReference type="InterPro" id="IPR046342">
    <property type="entry name" value="CBS_dom_sf"/>
</dbReference>
<dbReference type="AlphaFoldDB" id="A0A7C3R2Y9"/>
<evidence type="ECO:0000256" key="6">
    <source>
        <dbReference type="PIRSR" id="PIRSR004692-3"/>
    </source>
</evidence>
<dbReference type="FunFam" id="3.40.50.10490:FF:000011">
    <property type="entry name" value="Arabinose 5-phosphate isomerase"/>
    <property type="match status" value="1"/>
</dbReference>
<keyword evidence="10" id="KW-0413">Isomerase</keyword>
<gene>
    <name evidence="10" type="ORF">ENX03_03435</name>
</gene>
<keyword evidence="2" id="KW-0677">Repeat</keyword>
<keyword evidence="5" id="KW-0479">Metal-binding</keyword>
<dbReference type="PANTHER" id="PTHR42745">
    <property type="match status" value="1"/>
</dbReference>
<dbReference type="InterPro" id="IPR000644">
    <property type="entry name" value="CBS_dom"/>
</dbReference>
<dbReference type="InterPro" id="IPR001347">
    <property type="entry name" value="SIS_dom"/>
</dbReference>
<accession>A0A7C3R2Y9</accession>
<dbReference type="GO" id="GO:0005975">
    <property type="term" value="P:carbohydrate metabolic process"/>
    <property type="evidence" value="ECO:0007669"/>
    <property type="project" value="InterPro"/>
</dbReference>
<reference evidence="10" key="1">
    <citation type="journal article" date="2020" name="mSystems">
        <title>Genome- and Community-Level Interaction Insights into Carbon Utilization and Element Cycling Functions of Hydrothermarchaeota in Hydrothermal Sediment.</title>
        <authorList>
            <person name="Zhou Z."/>
            <person name="Liu Y."/>
            <person name="Xu W."/>
            <person name="Pan J."/>
            <person name="Luo Z.H."/>
            <person name="Li M."/>
        </authorList>
    </citation>
    <scope>NUCLEOTIDE SEQUENCE [LARGE SCALE GENOMIC DNA]</scope>
    <source>
        <strain evidence="10">SpSt-902</strain>
    </source>
</reference>
<feature type="site" description="Catalytically relevant" evidence="6">
    <location>
        <position position="189"/>
    </location>
</feature>
<feature type="domain" description="CBS" evidence="8">
    <location>
        <begin position="283"/>
        <end position="335"/>
    </location>
</feature>
<dbReference type="SMART" id="SM00116">
    <property type="entry name" value="CBS"/>
    <property type="match status" value="2"/>
</dbReference>
<evidence type="ECO:0000256" key="3">
    <source>
        <dbReference type="ARBA" id="ARBA00023122"/>
    </source>
</evidence>
<dbReference type="Pfam" id="PF00571">
    <property type="entry name" value="CBS"/>
    <property type="match status" value="2"/>
</dbReference>
<dbReference type="PANTHER" id="PTHR42745:SF1">
    <property type="entry name" value="ARABINOSE 5-PHOSPHATE ISOMERASE KDSD"/>
    <property type="match status" value="1"/>
</dbReference>
<keyword evidence="5" id="KW-0862">Zinc</keyword>
<dbReference type="PIRSF" id="PIRSF004692">
    <property type="entry name" value="KdsD_KpsF"/>
    <property type="match status" value="1"/>
</dbReference>
<evidence type="ECO:0000259" key="8">
    <source>
        <dbReference type="PROSITE" id="PS51371"/>
    </source>
</evidence>
<comment type="caution">
    <text evidence="10">The sequence shown here is derived from an EMBL/GenBank/DDBJ whole genome shotgun (WGS) entry which is preliminary data.</text>
</comment>
<evidence type="ECO:0000256" key="1">
    <source>
        <dbReference type="ARBA" id="ARBA00008165"/>
    </source>
</evidence>
<dbReference type="Gene3D" id="3.40.50.10490">
    <property type="entry name" value="Glucose-6-phosphate isomerase like protein, domain 1"/>
    <property type="match status" value="1"/>
</dbReference>
<comment type="similarity">
    <text evidence="1 4">Belongs to the SIS family. GutQ/KpsF subfamily.</text>
</comment>
<keyword evidence="3 7" id="KW-0129">CBS domain</keyword>
<feature type="binding site" evidence="5">
    <location>
        <position position="78"/>
    </location>
    <ligand>
        <name>Zn(2+)</name>
        <dbReference type="ChEBI" id="CHEBI:29105"/>
    </ligand>
</feature>
<dbReference type="CDD" id="cd05014">
    <property type="entry name" value="SIS_Kpsf"/>
    <property type="match status" value="1"/>
</dbReference>
<evidence type="ECO:0000259" key="9">
    <source>
        <dbReference type="PROSITE" id="PS51464"/>
    </source>
</evidence>
<feature type="site" description="Catalytically relevant" evidence="6">
    <location>
        <position position="107"/>
    </location>
</feature>
<dbReference type="GO" id="GO:0097367">
    <property type="term" value="F:carbohydrate derivative binding"/>
    <property type="evidence" value="ECO:0007669"/>
    <property type="project" value="InterPro"/>
</dbReference>
<dbReference type="PROSITE" id="PS51371">
    <property type="entry name" value="CBS"/>
    <property type="match status" value="2"/>
</dbReference>
<dbReference type="GO" id="GO:0046872">
    <property type="term" value="F:metal ion binding"/>
    <property type="evidence" value="ECO:0007669"/>
    <property type="project" value="UniProtKB-KW"/>
</dbReference>
<dbReference type="Gene3D" id="3.10.580.10">
    <property type="entry name" value="CBS-domain"/>
    <property type="match status" value="1"/>
</dbReference>
<feature type="domain" description="CBS" evidence="8">
    <location>
        <begin position="206"/>
        <end position="266"/>
    </location>
</feature>
<protein>
    <submittedName>
        <fullName evidence="10">KpsF/GutQ family sugar-phosphate isomerase</fullName>
    </submittedName>
</protein>
<evidence type="ECO:0000256" key="7">
    <source>
        <dbReference type="PROSITE-ProRule" id="PRU00703"/>
    </source>
</evidence>
<feature type="site" description="Catalytically relevant" evidence="6">
    <location>
        <position position="55"/>
    </location>
</feature>
<dbReference type="InterPro" id="IPR035474">
    <property type="entry name" value="SIS_Kpsf"/>
</dbReference>
<dbReference type="EMBL" id="DTMM01000072">
    <property type="protein sequence ID" value="HFT92993.1"/>
    <property type="molecule type" value="Genomic_DNA"/>
</dbReference>
<evidence type="ECO:0000256" key="5">
    <source>
        <dbReference type="PIRSR" id="PIRSR004692-2"/>
    </source>
</evidence>
<feature type="site" description="Catalytically relevant" evidence="6">
    <location>
        <position position="148"/>
    </location>
</feature>
<dbReference type="InterPro" id="IPR004800">
    <property type="entry name" value="KdsD/KpsF-type"/>
</dbReference>
<evidence type="ECO:0000313" key="10">
    <source>
        <dbReference type="EMBL" id="HFT92993.1"/>
    </source>
</evidence>
<dbReference type="CDD" id="cd04604">
    <property type="entry name" value="CBS_pair_SIS_assoc"/>
    <property type="match status" value="1"/>
</dbReference>
<proteinExistence type="inferred from homology"/>
<feature type="domain" description="SIS" evidence="9">
    <location>
        <begin position="38"/>
        <end position="180"/>
    </location>
</feature>
<evidence type="ECO:0000256" key="4">
    <source>
        <dbReference type="PIRNR" id="PIRNR004692"/>
    </source>
</evidence>
<dbReference type="GO" id="GO:1901135">
    <property type="term" value="P:carbohydrate derivative metabolic process"/>
    <property type="evidence" value="ECO:0007669"/>
    <property type="project" value="InterPro"/>
</dbReference>
<evidence type="ECO:0000256" key="2">
    <source>
        <dbReference type="ARBA" id="ARBA00022737"/>
    </source>
</evidence>
<sequence length="335" mass="35531">MRKDPANRIVKGREILDLEARALGDLSDALGSSFSDAVATIFGSSGKVAVTGMGKSGHIARKIAATLSSTGTPAFFLHPGEAVHGDLGVLDRGDIVLALSKSGETQEILDLLPLLKRIEIPVVSMVCERESTLARLSEVVLLIPVSREAGPLGIAPTTSTTSMLALGDALSMVLLEEREFDVADFARLHPGGMLGRRYYLKVMDLMHVGDALPVVTPRTPLKSAIMEMTAKKLGIAAVTDASGKILGILTDGDLRRILEGVTGGEGTRSAGGAFLEEEVSSFMTRSPVTVHRDLLASEAVALMENRKISQLLVADDNGCLEGILHFHDCLRAKVV</sequence>